<dbReference type="RefSeq" id="WP_054840763.1">
    <property type="nucleotide sequence ID" value="NZ_CP014750.1"/>
</dbReference>
<reference evidence="3" key="1">
    <citation type="submission" date="2016-03" db="EMBL/GenBank/DDBJ databases">
        <authorList>
            <person name="Oger P.M."/>
        </authorList>
    </citation>
    <scope>NUCLEOTIDE SEQUENCE [LARGE SCALE GENOMIC DNA]</scope>
    <source>
        <strain evidence="3">OG-1</strain>
    </source>
</reference>
<dbReference type="EMBL" id="CP014750">
    <property type="protein sequence ID" value="AMQ18662.1"/>
    <property type="molecule type" value="Genomic_DNA"/>
</dbReference>
<protein>
    <submittedName>
        <fullName evidence="2">Uncharacterized protein</fullName>
    </submittedName>
</protein>
<dbReference type="KEGG" id="tpep:A0127_05510"/>
<name>A0A142CV60_9EURY</name>
<dbReference type="OrthoDB" id="103528at2157"/>
<feature type="transmembrane region" description="Helical" evidence="1">
    <location>
        <begin position="35"/>
        <end position="51"/>
    </location>
</feature>
<evidence type="ECO:0000313" key="2">
    <source>
        <dbReference type="EMBL" id="AMQ18662.1"/>
    </source>
</evidence>
<dbReference type="GeneID" id="27139982"/>
<keyword evidence="3" id="KW-1185">Reference proteome</keyword>
<feature type="transmembrane region" description="Helical" evidence="1">
    <location>
        <begin position="106"/>
        <end position="127"/>
    </location>
</feature>
<dbReference type="STRING" id="53952.A0127_05510"/>
<dbReference type="Proteomes" id="UP000073604">
    <property type="component" value="Chromosome"/>
</dbReference>
<sequence length="134" mass="15549">MRKKFILGIYLLGFILLFVLENVKCGYNKTVKSIILTFLGMFIVVFVYLTLNKLNDRSYKDPYALMGMDILHEFLSGKRGVARQLFGIWILLVLPFAIFLEDSPNQCFWFFILPITVISTLSVYTILSGKQKEY</sequence>
<accession>A0A142CV60</accession>
<organism evidence="2 3">
    <name type="scientific">Thermococcus peptonophilus</name>
    <dbReference type="NCBI Taxonomy" id="53952"/>
    <lineage>
        <taxon>Archaea</taxon>
        <taxon>Methanobacteriati</taxon>
        <taxon>Methanobacteriota</taxon>
        <taxon>Thermococci</taxon>
        <taxon>Thermococcales</taxon>
        <taxon>Thermococcaceae</taxon>
        <taxon>Thermococcus</taxon>
    </lineage>
</organism>
<keyword evidence="1" id="KW-0812">Transmembrane</keyword>
<gene>
    <name evidence="2" type="ORF">A0127_05510</name>
</gene>
<evidence type="ECO:0000256" key="1">
    <source>
        <dbReference type="SAM" id="Phobius"/>
    </source>
</evidence>
<evidence type="ECO:0000313" key="3">
    <source>
        <dbReference type="Proteomes" id="UP000073604"/>
    </source>
</evidence>
<proteinExistence type="predicted"/>
<keyword evidence="1" id="KW-1133">Transmembrane helix</keyword>
<feature type="transmembrane region" description="Helical" evidence="1">
    <location>
        <begin position="81"/>
        <end position="100"/>
    </location>
</feature>
<keyword evidence="1" id="KW-0472">Membrane</keyword>
<dbReference type="AlphaFoldDB" id="A0A142CV60"/>